<dbReference type="AlphaFoldDB" id="A0AA48RCN9"/>
<name>A0AA48RCN9_9ZZZZ</name>
<protein>
    <submittedName>
        <fullName evidence="2">Uncharacterized protein</fullName>
    </submittedName>
</protein>
<feature type="region of interest" description="Disordered" evidence="1">
    <location>
        <begin position="37"/>
        <end position="119"/>
    </location>
</feature>
<sequence length="119" mass="12364">MSPRPRFYGALLAVAFLTSTGAAVAQELQLDPKALDTSGASVQVKRKGKKVVEPATPQAAGKPSGNGPNRQFGELEGWSPGKAPPKTKEELQREQQPSAPAKGNVNMSPSGNVGVGLPF</sequence>
<evidence type="ECO:0000256" key="1">
    <source>
        <dbReference type="SAM" id="MobiDB-lite"/>
    </source>
</evidence>
<dbReference type="EMBL" id="OY288114">
    <property type="protein sequence ID" value="CAJ0861418.1"/>
    <property type="molecule type" value="Genomic_DNA"/>
</dbReference>
<gene>
    <name evidence="2" type="ORF">AMST5_01392</name>
</gene>
<reference evidence="2" key="1">
    <citation type="submission" date="2023-07" db="EMBL/GenBank/DDBJ databases">
        <authorList>
            <person name="Pelsma A.J. K."/>
        </authorList>
    </citation>
    <scope>NUCLEOTIDE SEQUENCE</scope>
</reference>
<evidence type="ECO:0000313" key="2">
    <source>
        <dbReference type="EMBL" id="CAJ0861418.1"/>
    </source>
</evidence>
<accession>A0AA48RCN9</accession>
<proteinExistence type="predicted"/>
<organism evidence="2">
    <name type="scientific">freshwater sediment metagenome</name>
    <dbReference type="NCBI Taxonomy" id="556182"/>
    <lineage>
        <taxon>unclassified sequences</taxon>
        <taxon>metagenomes</taxon>
        <taxon>ecological metagenomes</taxon>
    </lineage>
</organism>